<feature type="transmembrane region" description="Helical" evidence="4">
    <location>
        <begin position="12"/>
        <end position="34"/>
    </location>
</feature>
<dbReference type="AlphaFoldDB" id="A0AAE3SJJ6"/>
<evidence type="ECO:0000256" key="3">
    <source>
        <dbReference type="ARBA" id="ARBA00022679"/>
    </source>
</evidence>
<evidence type="ECO:0000259" key="5">
    <source>
        <dbReference type="Pfam" id="PF00535"/>
    </source>
</evidence>
<keyword evidence="3 6" id="KW-0808">Transferase</keyword>
<name>A0AAE3SJJ6_9BACT</name>
<keyword evidence="4" id="KW-0472">Membrane</keyword>
<dbReference type="InterPro" id="IPR001173">
    <property type="entry name" value="Glyco_trans_2-like"/>
</dbReference>
<dbReference type="GO" id="GO:0016757">
    <property type="term" value="F:glycosyltransferase activity"/>
    <property type="evidence" value="ECO:0007669"/>
    <property type="project" value="UniProtKB-KW"/>
</dbReference>
<dbReference type="RefSeq" id="WP_301198834.1">
    <property type="nucleotide sequence ID" value="NZ_JAPDPI010000011.1"/>
</dbReference>
<keyword evidence="4" id="KW-1133">Transmembrane helix</keyword>
<comment type="caution">
    <text evidence="6">The sequence shown here is derived from an EMBL/GenBank/DDBJ whole genome shotgun (WGS) entry which is preliminary data.</text>
</comment>
<dbReference type="Pfam" id="PF00535">
    <property type="entry name" value="Glycos_transf_2"/>
    <property type="match status" value="1"/>
</dbReference>
<dbReference type="InterPro" id="IPR029044">
    <property type="entry name" value="Nucleotide-diphossugar_trans"/>
</dbReference>
<evidence type="ECO:0000256" key="4">
    <source>
        <dbReference type="SAM" id="Phobius"/>
    </source>
</evidence>
<dbReference type="Proteomes" id="UP001207408">
    <property type="component" value="Unassembled WGS sequence"/>
</dbReference>
<dbReference type="Gene3D" id="3.90.550.10">
    <property type="entry name" value="Spore Coat Polysaccharide Biosynthesis Protein SpsA, Chain A"/>
    <property type="match status" value="1"/>
</dbReference>
<keyword evidence="7" id="KW-1185">Reference proteome</keyword>
<keyword evidence="4" id="KW-0812">Transmembrane</keyword>
<keyword evidence="2 6" id="KW-0328">Glycosyltransferase</keyword>
<gene>
    <name evidence="6" type="ORF">OM074_07470</name>
</gene>
<dbReference type="EMBL" id="JAPDPI010000011">
    <property type="protein sequence ID" value="MCW3805463.1"/>
    <property type="molecule type" value="Genomic_DNA"/>
</dbReference>
<dbReference type="PANTHER" id="PTHR43630:SF1">
    <property type="entry name" value="POLY-BETA-1,6-N-ACETYL-D-GLUCOSAMINE SYNTHASE"/>
    <property type="match status" value="1"/>
</dbReference>
<evidence type="ECO:0000313" key="6">
    <source>
        <dbReference type="EMBL" id="MCW3805463.1"/>
    </source>
</evidence>
<organism evidence="6 7">
    <name type="scientific">Plebeiibacterium marinum</name>
    <dbReference type="NCBI Taxonomy" id="2992111"/>
    <lineage>
        <taxon>Bacteria</taxon>
        <taxon>Pseudomonadati</taxon>
        <taxon>Bacteroidota</taxon>
        <taxon>Bacteroidia</taxon>
        <taxon>Marinilabiliales</taxon>
        <taxon>Marinilabiliaceae</taxon>
        <taxon>Plebeiibacterium</taxon>
    </lineage>
</organism>
<proteinExistence type="inferred from homology"/>
<dbReference type="EC" id="2.4.-.-" evidence="6"/>
<dbReference type="SUPFAM" id="SSF53448">
    <property type="entry name" value="Nucleotide-diphospho-sugar transferases"/>
    <property type="match status" value="1"/>
</dbReference>
<protein>
    <submittedName>
        <fullName evidence="6">Glycosyltransferase</fullName>
        <ecNumber evidence="6">2.4.-.-</ecNumber>
    </submittedName>
</protein>
<evidence type="ECO:0000313" key="7">
    <source>
        <dbReference type="Proteomes" id="UP001207408"/>
    </source>
</evidence>
<evidence type="ECO:0000256" key="1">
    <source>
        <dbReference type="ARBA" id="ARBA00006739"/>
    </source>
</evidence>
<accession>A0AAE3SJJ6</accession>
<sequence>MHFTNFIPTSEIWLYVFVALSFLLFIQVFYYFYFFQKLNRFINRQSKTDSNKYPPLSVVICAKNESKNLKANLPYILNQEYPGEFEVIVVNDASEDETELILAQFKEKNKHLYYTSIPYDKIFQHGKKLAMTIGIKAAKNNHMVFTDADCIPATNNWLKHMAEGFAEGKEIVLGYGIYKKQKGFLNYWIRFDTFTIAMQYFSYALRGIAYMGVGRNIAYTKDLFYKHEGFKKHQHILSGDDDLFIRDAATKSNVAIVTHPDSYTISEPRKSFKEWRRQKSRHLTTSPHYKSKIKIILGIEVLSRQLFWALSLFFIFFPTFAPSIFLLIIIKLLVQTLVLNALTKKTRQRDLTFGGIILDFILPLVTGLLLLGGKRQAKKSKWT</sequence>
<dbReference type="PANTHER" id="PTHR43630">
    <property type="entry name" value="POLY-BETA-1,6-N-ACETYL-D-GLUCOSAMINE SYNTHASE"/>
    <property type="match status" value="1"/>
</dbReference>
<feature type="domain" description="Glycosyltransferase 2-like" evidence="5">
    <location>
        <begin position="57"/>
        <end position="203"/>
    </location>
</feature>
<reference evidence="6" key="1">
    <citation type="submission" date="2022-10" db="EMBL/GenBank/DDBJ databases">
        <authorList>
            <person name="Yu W.X."/>
        </authorList>
    </citation>
    <scope>NUCLEOTIDE SEQUENCE</scope>
    <source>
        <strain evidence="6">D04</strain>
    </source>
</reference>
<feature type="transmembrane region" description="Helical" evidence="4">
    <location>
        <begin position="353"/>
        <end position="371"/>
    </location>
</feature>
<evidence type="ECO:0000256" key="2">
    <source>
        <dbReference type="ARBA" id="ARBA00022676"/>
    </source>
</evidence>
<feature type="transmembrane region" description="Helical" evidence="4">
    <location>
        <begin position="306"/>
        <end position="333"/>
    </location>
</feature>
<comment type="similarity">
    <text evidence="1">Belongs to the glycosyltransferase 2 family.</text>
</comment>